<evidence type="ECO:0000259" key="4">
    <source>
        <dbReference type="Pfam" id="PF00155"/>
    </source>
</evidence>
<evidence type="ECO:0000256" key="1">
    <source>
        <dbReference type="ARBA" id="ARBA00001933"/>
    </source>
</evidence>
<dbReference type="InterPro" id="IPR004839">
    <property type="entry name" value="Aminotransferase_I/II_large"/>
</dbReference>
<accession>A0ABS8C602</accession>
<name>A0ABS8C602_9ALTE</name>
<dbReference type="PANTHER" id="PTHR13693:SF100">
    <property type="entry name" value="8-AMINO-7-OXONONANOATE SYNTHASE"/>
    <property type="match status" value="1"/>
</dbReference>
<comment type="cofactor">
    <cofactor evidence="1">
        <name>pyridoxal 5'-phosphate</name>
        <dbReference type="ChEBI" id="CHEBI:597326"/>
    </cofactor>
</comment>
<dbReference type="InterPro" id="IPR050087">
    <property type="entry name" value="AON_synthase_class-II"/>
</dbReference>
<comment type="caution">
    <text evidence="5">The sequence shown here is derived from an EMBL/GenBank/DDBJ whole genome shotgun (WGS) entry which is preliminary data.</text>
</comment>
<sequence>MHLSQLEHALQQRRSEGLLRQSQVIADYKGRYLEVGGQCYLNFSANDYLGLANSSKVKASYAAGAERYGAGSTGSPLVTGYHHIHQQLTAQLAAWLGFERVLLFSSGFAANQAMLQSLAASNDLLLLDKLSHASLIDAALAHKGGFRRFAHNDLNALARLLPETPDAENHSLVVTEGVFSMDGDSPDLVALSKLCQQRQAALLLDDAHGLGVLGEQGRGSWQVQGLASQQLYCYMANFGKALGVGGAFLAGSKTVIDYIEQFARHYIYSTALSPALCAAVSQSIELVQTEQWRRDKLQDNIQLFRSLAAEADLPCLPATGAIQAIMLGSSERAVALSQQLKQLGIWLTAIRQPTVPAGSARLRVTLSASHQAEDIQFLIKMLKQALAC</sequence>
<dbReference type="InterPro" id="IPR015424">
    <property type="entry name" value="PyrdxlP-dep_Trfase"/>
</dbReference>
<keyword evidence="2" id="KW-0808">Transferase</keyword>
<proteinExistence type="predicted"/>
<dbReference type="EMBL" id="JAEINI020000008">
    <property type="protein sequence ID" value="MCB5227563.1"/>
    <property type="molecule type" value="Genomic_DNA"/>
</dbReference>
<organism evidence="5 6">
    <name type="scientific">Alishewanella maricola</name>
    <dbReference type="NCBI Taxonomy" id="2795740"/>
    <lineage>
        <taxon>Bacteria</taxon>
        <taxon>Pseudomonadati</taxon>
        <taxon>Pseudomonadota</taxon>
        <taxon>Gammaproteobacteria</taxon>
        <taxon>Alteromonadales</taxon>
        <taxon>Alteromonadaceae</taxon>
        <taxon>Alishewanella</taxon>
    </lineage>
</organism>
<keyword evidence="3" id="KW-0663">Pyridoxal phosphate</keyword>
<dbReference type="PANTHER" id="PTHR13693">
    <property type="entry name" value="CLASS II AMINOTRANSFERASE/8-AMINO-7-OXONONANOATE SYNTHASE"/>
    <property type="match status" value="1"/>
</dbReference>
<feature type="domain" description="Aminotransferase class I/classII large" evidence="4">
    <location>
        <begin position="41"/>
        <end position="380"/>
    </location>
</feature>
<dbReference type="Gene3D" id="3.40.640.10">
    <property type="entry name" value="Type I PLP-dependent aspartate aminotransferase-like (Major domain)"/>
    <property type="match status" value="1"/>
</dbReference>
<dbReference type="SUPFAM" id="SSF53383">
    <property type="entry name" value="PLP-dependent transferases"/>
    <property type="match status" value="1"/>
</dbReference>
<dbReference type="Gene3D" id="3.90.1150.10">
    <property type="entry name" value="Aspartate Aminotransferase, domain 1"/>
    <property type="match status" value="1"/>
</dbReference>
<dbReference type="InterPro" id="IPR015421">
    <property type="entry name" value="PyrdxlP-dep_Trfase_major"/>
</dbReference>
<dbReference type="RefSeq" id="WP_226751628.1">
    <property type="nucleotide sequence ID" value="NZ_JAEINI020000008.1"/>
</dbReference>
<evidence type="ECO:0000256" key="3">
    <source>
        <dbReference type="ARBA" id="ARBA00022898"/>
    </source>
</evidence>
<gene>
    <name evidence="5" type="ORF">JAO78_012145</name>
</gene>
<keyword evidence="6" id="KW-1185">Reference proteome</keyword>
<dbReference type="Proteomes" id="UP000633814">
    <property type="component" value="Unassembled WGS sequence"/>
</dbReference>
<evidence type="ECO:0000256" key="2">
    <source>
        <dbReference type="ARBA" id="ARBA00022679"/>
    </source>
</evidence>
<evidence type="ECO:0000313" key="5">
    <source>
        <dbReference type="EMBL" id="MCB5227563.1"/>
    </source>
</evidence>
<dbReference type="InterPro" id="IPR015422">
    <property type="entry name" value="PyrdxlP-dep_Trfase_small"/>
</dbReference>
<evidence type="ECO:0000313" key="6">
    <source>
        <dbReference type="Proteomes" id="UP000633814"/>
    </source>
</evidence>
<reference evidence="5 6" key="1">
    <citation type="submission" date="2021-10" db="EMBL/GenBank/DDBJ databases">
        <title>Alishewanella koreense sp. nov. isolated from seawater of southwestern coast in South Korea and the proposal for the reclassification of Rheinheimera perlucida and Rheinheimera tuosuensis as Arsukibacterium perlucida and Arsukibacterium tuosuensis.</title>
        <authorList>
            <person name="Kim K.H."/>
            <person name="Ruan W."/>
            <person name="Kim K.R."/>
            <person name="Baek J.H."/>
            <person name="Jeon C.O."/>
        </authorList>
    </citation>
    <scope>NUCLEOTIDE SEQUENCE [LARGE SCALE GENOMIC DNA]</scope>
    <source>
        <strain evidence="5 6">16-MA</strain>
    </source>
</reference>
<protein>
    <submittedName>
        <fullName evidence="5">8-amino-7-oxononanoate synthase</fullName>
    </submittedName>
</protein>
<dbReference type="Pfam" id="PF00155">
    <property type="entry name" value="Aminotran_1_2"/>
    <property type="match status" value="1"/>
</dbReference>